<keyword evidence="2" id="KW-1185">Reference proteome</keyword>
<gene>
    <name evidence="1" type="ORF">VNO80_14411</name>
</gene>
<protein>
    <submittedName>
        <fullName evidence="1">Uncharacterized protein</fullName>
    </submittedName>
</protein>
<evidence type="ECO:0000313" key="1">
    <source>
        <dbReference type="EMBL" id="KAK7355163.1"/>
    </source>
</evidence>
<proteinExistence type="predicted"/>
<name>A0AAN9MPH0_PHACN</name>
<dbReference type="AlphaFoldDB" id="A0AAN9MPH0"/>
<evidence type="ECO:0000313" key="2">
    <source>
        <dbReference type="Proteomes" id="UP001374584"/>
    </source>
</evidence>
<reference evidence="1 2" key="1">
    <citation type="submission" date="2024-01" db="EMBL/GenBank/DDBJ databases">
        <title>The genomes of 5 underutilized Papilionoideae crops provide insights into root nodulation and disease resistanc.</title>
        <authorList>
            <person name="Jiang F."/>
        </authorList>
    </citation>
    <scope>NUCLEOTIDE SEQUENCE [LARGE SCALE GENOMIC DNA]</scope>
    <source>
        <strain evidence="1">JINMINGXINNONG_FW02</strain>
        <tissue evidence="1">Leaves</tissue>
    </source>
</reference>
<dbReference type="Proteomes" id="UP001374584">
    <property type="component" value="Unassembled WGS sequence"/>
</dbReference>
<comment type="caution">
    <text evidence="1">The sequence shown here is derived from an EMBL/GenBank/DDBJ whole genome shotgun (WGS) entry which is preliminary data.</text>
</comment>
<dbReference type="EMBL" id="JAYMYR010000006">
    <property type="protein sequence ID" value="KAK7355163.1"/>
    <property type="molecule type" value="Genomic_DNA"/>
</dbReference>
<organism evidence="1 2">
    <name type="scientific">Phaseolus coccineus</name>
    <name type="common">Scarlet runner bean</name>
    <name type="synonym">Phaseolus multiflorus</name>
    <dbReference type="NCBI Taxonomy" id="3886"/>
    <lineage>
        <taxon>Eukaryota</taxon>
        <taxon>Viridiplantae</taxon>
        <taxon>Streptophyta</taxon>
        <taxon>Embryophyta</taxon>
        <taxon>Tracheophyta</taxon>
        <taxon>Spermatophyta</taxon>
        <taxon>Magnoliopsida</taxon>
        <taxon>eudicotyledons</taxon>
        <taxon>Gunneridae</taxon>
        <taxon>Pentapetalae</taxon>
        <taxon>rosids</taxon>
        <taxon>fabids</taxon>
        <taxon>Fabales</taxon>
        <taxon>Fabaceae</taxon>
        <taxon>Papilionoideae</taxon>
        <taxon>50 kb inversion clade</taxon>
        <taxon>NPAAA clade</taxon>
        <taxon>indigoferoid/millettioid clade</taxon>
        <taxon>Phaseoleae</taxon>
        <taxon>Phaseolus</taxon>
    </lineage>
</organism>
<accession>A0AAN9MPH0</accession>
<sequence>MFTYGLVGFTRNHDYVFSRAISAQGLGMAEFVDAFNGCKDGNFTKNIREECKEGSGDEGSRYEKVEEGVWKKNDSNKCDARTQGGKVRGRMWEREEDGRRIVEGIVEDAVLWVELDDGTVVIRVEPEVRRCVDWLEMVKTNMAFSLIVLRLRLRGCRNMGRVRCGILRDHLPI</sequence>